<organism evidence="1 2">
    <name type="scientific">Vermiconidia calcicola</name>
    <dbReference type="NCBI Taxonomy" id="1690605"/>
    <lineage>
        <taxon>Eukaryota</taxon>
        <taxon>Fungi</taxon>
        <taxon>Dikarya</taxon>
        <taxon>Ascomycota</taxon>
        <taxon>Pezizomycotina</taxon>
        <taxon>Dothideomycetes</taxon>
        <taxon>Dothideomycetidae</taxon>
        <taxon>Mycosphaerellales</taxon>
        <taxon>Extremaceae</taxon>
        <taxon>Vermiconidia</taxon>
    </lineage>
</organism>
<evidence type="ECO:0000313" key="1">
    <source>
        <dbReference type="EMBL" id="KAK3677833.1"/>
    </source>
</evidence>
<protein>
    <submittedName>
        <fullName evidence="1">Uncharacterized protein</fullName>
    </submittedName>
</protein>
<accession>A0ACC3M8R7</accession>
<gene>
    <name evidence="1" type="ORF">LTR37_021517</name>
</gene>
<dbReference type="Proteomes" id="UP001281147">
    <property type="component" value="Unassembled WGS sequence"/>
</dbReference>
<keyword evidence="2" id="KW-1185">Reference proteome</keyword>
<reference evidence="1" key="1">
    <citation type="submission" date="2023-07" db="EMBL/GenBank/DDBJ databases">
        <title>Black Yeasts Isolated from many extreme environments.</title>
        <authorList>
            <person name="Coleine C."/>
            <person name="Stajich J.E."/>
            <person name="Selbmann L."/>
        </authorList>
    </citation>
    <scope>NUCLEOTIDE SEQUENCE</scope>
    <source>
        <strain evidence="1">CCFEE 5714</strain>
    </source>
</reference>
<evidence type="ECO:0000313" key="2">
    <source>
        <dbReference type="Proteomes" id="UP001281147"/>
    </source>
</evidence>
<dbReference type="EMBL" id="JAUTXU010000600">
    <property type="protein sequence ID" value="KAK3677833.1"/>
    <property type="molecule type" value="Genomic_DNA"/>
</dbReference>
<comment type="caution">
    <text evidence="1">The sequence shown here is derived from an EMBL/GenBank/DDBJ whole genome shotgun (WGS) entry which is preliminary data.</text>
</comment>
<sequence length="287" mass="32253">MGRIKHSLDDLNAGGLDLRGVIGKHACRRCLPDAGLKHFAKRHAVEASCDYCGRVSNKTKAVPMSELIRFIDRRIATEFDQPENGLGRDQESSNGWDGEVWSTSDLLDDEFGLEFQDSPQADLRQDILDGLGDRQWCPTDPYGPRSHDRIGASWEQFRRVLMHERRFFFMQYASSALARRLERDEAAYDLPGWLDALGRYALRNDLIVTLPKGTPTYRVQIKKKTEPAAFDAARMGPPPRRLANQSNRMSPPGVPMFYGAADSKTALLETVDKSARLVKAPAYAVDL</sequence>
<name>A0ACC3M8R7_9PEZI</name>
<proteinExistence type="predicted"/>